<dbReference type="Proteomes" id="UP000295063">
    <property type="component" value="Unassembled WGS sequence"/>
</dbReference>
<dbReference type="InterPro" id="IPR002698">
    <property type="entry name" value="FTHF_cligase"/>
</dbReference>
<comment type="cofactor">
    <cofactor evidence="5">
        <name>Mg(2+)</name>
        <dbReference type="ChEBI" id="CHEBI:18420"/>
    </cofactor>
</comment>
<dbReference type="OrthoDB" id="9801938at2"/>
<evidence type="ECO:0000256" key="3">
    <source>
        <dbReference type="ARBA" id="ARBA00022840"/>
    </source>
</evidence>
<feature type="binding site" evidence="4">
    <location>
        <position position="54"/>
    </location>
    <ligand>
        <name>substrate</name>
    </ligand>
</feature>
<dbReference type="SUPFAM" id="SSF100950">
    <property type="entry name" value="NagB/RpiA/CoA transferase-like"/>
    <property type="match status" value="1"/>
</dbReference>
<dbReference type="GO" id="GO:0046872">
    <property type="term" value="F:metal ion binding"/>
    <property type="evidence" value="ECO:0007669"/>
    <property type="project" value="UniProtKB-KW"/>
</dbReference>
<evidence type="ECO:0000313" key="7">
    <source>
        <dbReference type="Proteomes" id="UP000295063"/>
    </source>
</evidence>
<dbReference type="PANTHER" id="PTHR23407:SF1">
    <property type="entry name" value="5-FORMYLTETRAHYDROFOLATE CYCLO-LIGASE"/>
    <property type="match status" value="1"/>
</dbReference>
<dbReference type="Gene3D" id="3.40.50.10420">
    <property type="entry name" value="NagB/RpiA/CoA transferase-like"/>
    <property type="match status" value="1"/>
</dbReference>
<dbReference type="Pfam" id="PF01812">
    <property type="entry name" value="5-FTHF_cyc-lig"/>
    <property type="match status" value="1"/>
</dbReference>
<comment type="catalytic activity">
    <reaction evidence="5">
        <text>(6S)-5-formyl-5,6,7,8-tetrahydrofolate + ATP = (6R)-5,10-methenyltetrahydrofolate + ADP + phosphate</text>
        <dbReference type="Rhea" id="RHEA:10488"/>
        <dbReference type="ChEBI" id="CHEBI:30616"/>
        <dbReference type="ChEBI" id="CHEBI:43474"/>
        <dbReference type="ChEBI" id="CHEBI:57455"/>
        <dbReference type="ChEBI" id="CHEBI:57457"/>
        <dbReference type="ChEBI" id="CHEBI:456216"/>
        <dbReference type="EC" id="6.3.3.2"/>
    </reaction>
</comment>
<dbReference type="GO" id="GO:0035999">
    <property type="term" value="P:tetrahydrofolate interconversion"/>
    <property type="evidence" value="ECO:0007669"/>
    <property type="project" value="TreeGrafter"/>
</dbReference>
<dbReference type="EC" id="6.3.3.2" evidence="5"/>
<dbReference type="GO" id="GO:0030272">
    <property type="term" value="F:5-formyltetrahydrofolate cyclo-ligase activity"/>
    <property type="evidence" value="ECO:0007669"/>
    <property type="project" value="UniProtKB-EC"/>
</dbReference>
<evidence type="ECO:0000256" key="5">
    <source>
        <dbReference type="RuleBase" id="RU361279"/>
    </source>
</evidence>
<dbReference type="InterPro" id="IPR024185">
    <property type="entry name" value="FTHF_cligase-like_sf"/>
</dbReference>
<feature type="binding site" evidence="4">
    <location>
        <begin position="8"/>
        <end position="12"/>
    </location>
    <ligand>
        <name>ATP</name>
        <dbReference type="ChEBI" id="CHEBI:30616"/>
    </ligand>
</feature>
<dbReference type="PANTHER" id="PTHR23407">
    <property type="entry name" value="ATPASE INHIBITOR/5-FORMYLTETRAHYDROFOLATE CYCLO-LIGASE"/>
    <property type="match status" value="1"/>
</dbReference>
<dbReference type="EMBL" id="SLUI01000010">
    <property type="protein sequence ID" value="TCL35817.1"/>
    <property type="molecule type" value="Genomic_DNA"/>
</dbReference>
<organism evidence="6 7">
    <name type="scientific">Anaerospora hongkongensis</name>
    <dbReference type="NCBI Taxonomy" id="244830"/>
    <lineage>
        <taxon>Bacteria</taxon>
        <taxon>Bacillati</taxon>
        <taxon>Bacillota</taxon>
        <taxon>Negativicutes</taxon>
        <taxon>Selenomonadales</taxon>
        <taxon>Sporomusaceae</taxon>
        <taxon>Anaerospora</taxon>
    </lineage>
</organism>
<evidence type="ECO:0000313" key="6">
    <source>
        <dbReference type="EMBL" id="TCL35817.1"/>
    </source>
</evidence>
<keyword evidence="7" id="KW-1185">Reference proteome</keyword>
<sequence>MAIINNDKKELRREVLLRRNALSPDWVNSQSAIIVQSLTCWEPFLQAKNVMLYLAMPGEPQMDELILFALANGKQVSVPFLTEKFGYMQSAAITGLQELKKGKLNLRVPDEQNMTIVEPETIDFVLVPGVAFDLAGNRLGMGAGYYDRFLARIPQVCTLGIAWNFQILPSIVSQEHDIPVQYVVTEEKITSCRKGKM</sequence>
<dbReference type="GO" id="GO:0005524">
    <property type="term" value="F:ATP binding"/>
    <property type="evidence" value="ECO:0007669"/>
    <property type="project" value="UniProtKB-KW"/>
</dbReference>
<keyword evidence="5" id="KW-0460">Magnesium</keyword>
<feature type="binding site" evidence="4">
    <location>
        <position position="59"/>
    </location>
    <ligand>
        <name>substrate</name>
    </ligand>
</feature>
<reference evidence="6 7" key="1">
    <citation type="submission" date="2019-03" db="EMBL/GenBank/DDBJ databases">
        <title>Genomic Encyclopedia of Type Strains, Phase IV (KMG-IV): sequencing the most valuable type-strain genomes for metagenomic binning, comparative biology and taxonomic classification.</title>
        <authorList>
            <person name="Goeker M."/>
        </authorList>
    </citation>
    <scope>NUCLEOTIDE SEQUENCE [LARGE SCALE GENOMIC DNA]</scope>
    <source>
        <strain evidence="6 7">DSM 15969</strain>
    </source>
</reference>
<keyword evidence="3 4" id="KW-0067">ATP-binding</keyword>
<keyword evidence="6" id="KW-0436">Ligase</keyword>
<comment type="similarity">
    <text evidence="1 5">Belongs to the 5-formyltetrahydrofolate cyclo-ligase family.</text>
</comment>
<dbReference type="RefSeq" id="WP_132082160.1">
    <property type="nucleotide sequence ID" value="NZ_DAIMLW010000173.1"/>
</dbReference>
<feature type="binding site" evidence="4">
    <location>
        <begin position="138"/>
        <end position="146"/>
    </location>
    <ligand>
        <name>ATP</name>
        <dbReference type="ChEBI" id="CHEBI:30616"/>
    </ligand>
</feature>
<evidence type="ECO:0000256" key="2">
    <source>
        <dbReference type="ARBA" id="ARBA00022741"/>
    </source>
</evidence>
<evidence type="ECO:0000256" key="1">
    <source>
        <dbReference type="ARBA" id="ARBA00010638"/>
    </source>
</evidence>
<protein>
    <recommendedName>
        <fullName evidence="5">5-formyltetrahydrofolate cyclo-ligase</fullName>
        <ecNumber evidence="5">6.3.3.2</ecNumber>
    </recommendedName>
</protein>
<accession>A0A4R1PUU1</accession>
<evidence type="ECO:0000256" key="4">
    <source>
        <dbReference type="PIRSR" id="PIRSR006806-1"/>
    </source>
</evidence>
<dbReference type="GO" id="GO:0009396">
    <property type="term" value="P:folic acid-containing compound biosynthetic process"/>
    <property type="evidence" value="ECO:0007669"/>
    <property type="project" value="TreeGrafter"/>
</dbReference>
<proteinExistence type="inferred from homology"/>
<keyword evidence="2 4" id="KW-0547">Nucleotide-binding</keyword>
<comment type="caution">
    <text evidence="6">The sequence shown here is derived from an EMBL/GenBank/DDBJ whole genome shotgun (WGS) entry which is preliminary data.</text>
</comment>
<dbReference type="PIRSF" id="PIRSF006806">
    <property type="entry name" value="FTHF_cligase"/>
    <property type="match status" value="1"/>
</dbReference>
<gene>
    <name evidence="6" type="ORF">EV210_11060</name>
</gene>
<dbReference type="AlphaFoldDB" id="A0A4R1PUU1"/>
<dbReference type="InterPro" id="IPR037171">
    <property type="entry name" value="NagB/RpiA_transferase-like"/>
</dbReference>
<dbReference type="NCBIfam" id="TIGR02727">
    <property type="entry name" value="MTHFS_bact"/>
    <property type="match status" value="1"/>
</dbReference>
<keyword evidence="5" id="KW-0479">Metal-binding</keyword>
<name>A0A4R1PUU1_9FIRM</name>